<feature type="region of interest" description="Disordered" evidence="9">
    <location>
        <begin position="561"/>
        <end position="595"/>
    </location>
</feature>
<feature type="domain" description="Mediator of RNA polymerase II transcription subunit 25 von Willebrand factor type A" evidence="11">
    <location>
        <begin position="11"/>
        <end position="221"/>
    </location>
</feature>
<dbReference type="Gene3D" id="2.40.290.30">
    <property type="entry name" value="Mediator complex subunit 25, ACID domain"/>
    <property type="match status" value="1"/>
</dbReference>
<name>K1RS04_MAGGI</name>
<evidence type="ECO:0000256" key="7">
    <source>
        <dbReference type="ARBA" id="ARBA00023242"/>
    </source>
</evidence>
<organism evidence="12">
    <name type="scientific">Magallana gigas</name>
    <name type="common">Pacific oyster</name>
    <name type="synonym">Crassostrea gigas</name>
    <dbReference type="NCBI Taxonomy" id="29159"/>
    <lineage>
        <taxon>Eukaryota</taxon>
        <taxon>Metazoa</taxon>
        <taxon>Spiralia</taxon>
        <taxon>Lophotrochozoa</taxon>
        <taxon>Mollusca</taxon>
        <taxon>Bivalvia</taxon>
        <taxon>Autobranchia</taxon>
        <taxon>Pteriomorphia</taxon>
        <taxon>Ostreida</taxon>
        <taxon>Ostreoidea</taxon>
        <taxon>Ostreidae</taxon>
        <taxon>Magallana</taxon>
    </lineage>
</organism>
<proteinExistence type="inferred from homology"/>
<evidence type="ECO:0000256" key="9">
    <source>
        <dbReference type="SAM" id="MobiDB-lite"/>
    </source>
</evidence>
<evidence type="ECO:0000259" key="11">
    <source>
        <dbReference type="Pfam" id="PF11265"/>
    </source>
</evidence>
<comment type="subcellular location">
    <subcellularLocation>
        <location evidence="1">Nucleus</location>
    </subcellularLocation>
</comment>
<dbReference type="FunCoup" id="K1RS04">
    <property type="interactions" value="756"/>
</dbReference>
<evidence type="ECO:0000256" key="6">
    <source>
        <dbReference type="ARBA" id="ARBA00023163"/>
    </source>
</evidence>
<keyword evidence="7" id="KW-0539">Nucleus</keyword>
<feature type="compositionally biased region" description="Low complexity" evidence="9">
    <location>
        <begin position="303"/>
        <end position="318"/>
    </location>
</feature>
<evidence type="ECO:0000256" key="1">
    <source>
        <dbReference type="ARBA" id="ARBA00004123"/>
    </source>
</evidence>
<dbReference type="AlphaFoldDB" id="K1RS04"/>
<feature type="compositionally biased region" description="Low complexity" evidence="9">
    <location>
        <begin position="329"/>
        <end position="345"/>
    </location>
</feature>
<evidence type="ECO:0000259" key="10">
    <source>
        <dbReference type="Pfam" id="PF11232"/>
    </source>
</evidence>
<dbReference type="Pfam" id="PF11232">
    <property type="entry name" value="Med25"/>
    <property type="match status" value="1"/>
</dbReference>
<dbReference type="InterPro" id="IPR021419">
    <property type="entry name" value="Mediator_Med25_VWA"/>
</dbReference>
<reference evidence="12" key="1">
    <citation type="journal article" date="2012" name="Nature">
        <title>The oyster genome reveals stress adaptation and complexity of shell formation.</title>
        <authorList>
            <person name="Zhang G."/>
            <person name="Fang X."/>
            <person name="Guo X."/>
            <person name="Li L."/>
            <person name="Luo R."/>
            <person name="Xu F."/>
            <person name="Yang P."/>
            <person name="Zhang L."/>
            <person name="Wang X."/>
            <person name="Qi H."/>
            <person name="Xiong Z."/>
            <person name="Que H."/>
            <person name="Xie Y."/>
            <person name="Holland P.W."/>
            <person name="Paps J."/>
            <person name="Zhu Y."/>
            <person name="Wu F."/>
            <person name="Chen Y."/>
            <person name="Wang J."/>
            <person name="Peng C."/>
            <person name="Meng J."/>
            <person name="Yang L."/>
            <person name="Liu J."/>
            <person name="Wen B."/>
            <person name="Zhang N."/>
            <person name="Huang Z."/>
            <person name="Zhu Q."/>
            <person name="Feng Y."/>
            <person name="Mount A."/>
            <person name="Hedgecock D."/>
            <person name="Xu Z."/>
            <person name="Liu Y."/>
            <person name="Domazet-Loso T."/>
            <person name="Du Y."/>
            <person name="Sun X."/>
            <person name="Zhang S."/>
            <person name="Liu B."/>
            <person name="Cheng P."/>
            <person name="Jiang X."/>
            <person name="Li J."/>
            <person name="Fan D."/>
            <person name="Wang W."/>
            <person name="Fu W."/>
            <person name="Wang T."/>
            <person name="Wang B."/>
            <person name="Zhang J."/>
            <person name="Peng Z."/>
            <person name="Li Y."/>
            <person name="Li N."/>
            <person name="Wang J."/>
            <person name="Chen M."/>
            <person name="He Y."/>
            <person name="Tan F."/>
            <person name="Song X."/>
            <person name="Zheng Q."/>
            <person name="Huang R."/>
            <person name="Yang H."/>
            <person name="Du X."/>
            <person name="Chen L."/>
            <person name="Yang M."/>
            <person name="Gaffney P.M."/>
            <person name="Wang S."/>
            <person name="Luo L."/>
            <person name="She Z."/>
            <person name="Ming Y."/>
            <person name="Huang W."/>
            <person name="Zhang S."/>
            <person name="Huang B."/>
            <person name="Zhang Y."/>
            <person name="Qu T."/>
            <person name="Ni P."/>
            <person name="Miao G."/>
            <person name="Wang J."/>
            <person name="Wang Q."/>
            <person name="Steinberg C.E."/>
            <person name="Wang H."/>
            <person name="Li N."/>
            <person name="Qian L."/>
            <person name="Zhang G."/>
            <person name="Li Y."/>
            <person name="Yang H."/>
            <person name="Liu X."/>
            <person name="Wang J."/>
            <person name="Yin Y."/>
            <person name="Wang J."/>
        </authorList>
    </citation>
    <scope>NUCLEOTIDE SEQUENCE [LARGE SCALE GENOMIC DNA]</scope>
    <source>
        <strain evidence="12">05x7-T-G4-1.051#20</strain>
    </source>
</reference>
<dbReference type="HOGENOM" id="CLU_007594_1_1_1"/>
<protein>
    <recommendedName>
        <fullName evidence="3">Mediator of RNA polymerase II transcription subunit 25</fullName>
    </recommendedName>
    <alternativeName>
        <fullName evidence="8">Mediator complex subunit 25</fullName>
    </alternativeName>
</protein>
<evidence type="ECO:0000256" key="2">
    <source>
        <dbReference type="ARBA" id="ARBA00009102"/>
    </source>
</evidence>
<dbReference type="GO" id="GO:0045944">
    <property type="term" value="P:positive regulation of transcription by RNA polymerase II"/>
    <property type="evidence" value="ECO:0007669"/>
    <property type="project" value="TreeGrafter"/>
</dbReference>
<dbReference type="PANTHER" id="PTHR12433:SF11">
    <property type="entry name" value="MEDIATOR OF RNA POLYMERASE II TRANSCRIPTION SUBUNIT 25"/>
    <property type="match status" value="1"/>
</dbReference>
<dbReference type="EMBL" id="JH816527">
    <property type="protein sequence ID" value="EKC37256.1"/>
    <property type="molecule type" value="Genomic_DNA"/>
</dbReference>
<evidence type="ECO:0000313" key="12">
    <source>
        <dbReference type="EMBL" id="EKC37256.1"/>
    </source>
</evidence>
<evidence type="ECO:0000256" key="4">
    <source>
        <dbReference type="ARBA" id="ARBA00023015"/>
    </source>
</evidence>
<gene>
    <name evidence="12" type="ORF">CGI_10018569</name>
</gene>
<comment type="similarity">
    <text evidence="2">Belongs to the Mediator complex subunit 25 family.</text>
</comment>
<dbReference type="InterPro" id="IPR021394">
    <property type="entry name" value="Med25_PTOV"/>
</dbReference>
<dbReference type="Pfam" id="PF11265">
    <property type="entry name" value="Med25_VWA"/>
    <property type="match status" value="1"/>
</dbReference>
<feature type="compositionally biased region" description="Low complexity" evidence="9">
    <location>
        <begin position="564"/>
        <end position="591"/>
    </location>
</feature>
<sequence>MVVGSEQKANPADVVLVVEATANLSAYIDVLKKYYIIPSLEVFNGGPPDPTDIGHDYSCSLYNLVTFFSADVIPDTTSRCSGVTTNIHEFITWLDDLPLIGGGGESCSHITEGLSTALHVFDDLQKIRIDIGLPVQRHCILVCNSPPYNLPSQEGVRYVGYMADQLASMMAKRGIHLSIISPRKIPALQKLYEESTLPTDMSAPVKDFTTDPRHLVLLHGFQLEERAHSPAGDHVNIEKPAENKNPSSPAPPSFAPSTGFSPAPSLSEDSTEFKKPNTTSGGTPFSTQDSIASSMPSLPSPQQPQMSQPSPSQGISMQHSPAMPPMQQNPPQQQPQQQPMVSQPQVTNQMPPQSQYDPMKMQNMMPNDMQNRSTAMATNPINQPVFSQPTMDQQPNVNMPAQPGQPNPMKDRKIIWQGILEWQEKMKAGGPQTPKVNRQLQCHLSIGQTDPDINAMNWPKVLIMQLIPQSLLNSTQLQPLFKNSRQVAFHFGSQNLDDLRNLYKVMGTGFAGCVHFPAGSQCEVRVLLLLFSNKRRAFIGLIPNDQTAFVNGIRSVIYSHKIRQQQQQQRPDQQPQMPQQTGFPGPQQTMPNQPVQNPQGAQFGVQQMPQVSMQNPMMTQQQANMQQQGQRQPQMIITQGRGGQILHQGHQQVMGGGQVLQGNMPQMAQQGPSSAPQGGNMFDDLNMEFL</sequence>
<feature type="compositionally biased region" description="Low complexity" evidence="9">
    <location>
        <begin position="255"/>
        <end position="265"/>
    </location>
</feature>
<dbReference type="PANTHER" id="PTHR12433">
    <property type="entry name" value="MEDIATOR OF RNA POLYMERASE II TRANSCRIPTION SUBUNIT 25"/>
    <property type="match status" value="1"/>
</dbReference>
<feature type="compositionally biased region" description="Polar residues" evidence="9">
    <location>
        <begin position="276"/>
        <end position="292"/>
    </location>
</feature>
<dbReference type="GO" id="GO:0016592">
    <property type="term" value="C:mediator complex"/>
    <property type="evidence" value="ECO:0007669"/>
    <property type="project" value="TreeGrafter"/>
</dbReference>
<evidence type="ECO:0000256" key="5">
    <source>
        <dbReference type="ARBA" id="ARBA00023159"/>
    </source>
</evidence>
<feature type="compositionally biased region" description="Polar residues" evidence="9">
    <location>
        <begin position="346"/>
        <end position="356"/>
    </location>
</feature>
<accession>K1RS04</accession>
<dbReference type="GO" id="GO:0005667">
    <property type="term" value="C:transcription regulator complex"/>
    <property type="evidence" value="ECO:0007669"/>
    <property type="project" value="TreeGrafter"/>
</dbReference>
<evidence type="ECO:0000256" key="8">
    <source>
        <dbReference type="ARBA" id="ARBA00031958"/>
    </source>
</evidence>
<dbReference type="InParanoid" id="K1RS04"/>
<feature type="domain" description="Mediator complex subunit Med25 PTOV" evidence="10">
    <location>
        <begin position="411"/>
        <end position="561"/>
    </location>
</feature>
<feature type="region of interest" description="Disordered" evidence="9">
    <location>
        <begin position="233"/>
        <end position="357"/>
    </location>
</feature>
<keyword evidence="5" id="KW-0010">Activator</keyword>
<keyword evidence="6" id="KW-0804">Transcription</keyword>
<dbReference type="InterPro" id="IPR038196">
    <property type="entry name" value="Med25_PTOV_sf"/>
</dbReference>
<keyword evidence="4" id="KW-0805">Transcription regulation</keyword>
<evidence type="ECO:0000256" key="3">
    <source>
        <dbReference type="ARBA" id="ARBA00019694"/>
    </source>
</evidence>